<dbReference type="Gene3D" id="3.90.660.10">
    <property type="match status" value="1"/>
</dbReference>
<dbReference type="Gene3D" id="3.50.50.60">
    <property type="entry name" value="FAD/NAD(P)-binding domain"/>
    <property type="match status" value="1"/>
</dbReference>
<evidence type="ECO:0000313" key="3">
    <source>
        <dbReference type="Proteomes" id="UP000033772"/>
    </source>
</evidence>
<dbReference type="Proteomes" id="UP000033772">
    <property type="component" value="Unassembled WGS sequence"/>
</dbReference>
<dbReference type="GO" id="GO:0016491">
    <property type="term" value="F:oxidoreductase activity"/>
    <property type="evidence" value="ECO:0007669"/>
    <property type="project" value="InterPro"/>
</dbReference>
<dbReference type="SUPFAM" id="SSF51905">
    <property type="entry name" value="FAD/NAD(P)-binding domain"/>
    <property type="match status" value="1"/>
</dbReference>
<feature type="domain" description="Amine oxidase" evidence="1">
    <location>
        <begin position="18"/>
        <end position="423"/>
    </location>
</feature>
<dbReference type="InterPro" id="IPR036188">
    <property type="entry name" value="FAD/NAD-bd_sf"/>
</dbReference>
<reference evidence="2" key="1">
    <citation type="submission" date="2016-10" db="EMBL/GenBank/DDBJ databases">
        <title>Draft Genome Sequence of Nocardioides luteus Strain BAFB, an Alkane-Degrading Bacterium Isolated from JP-7 Polluted Soil.</title>
        <authorList>
            <person name="Brown L."/>
            <person name="Ruiz O.N."/>
            <person name="Gunasekera T."/>
        </authorList>
    </citation>
    <scope>NUCLEOTIDE SEQUENCE [LARGE SCALE GENOMIC DNA]</scope>
    <source>
        <strain evidence="2">BAFB</strain>
    </source>
</reference>
<dbReference type="OrthoDB" id="20837at2"/>
<proteinExistence type="predicted"/>
<dbReference type="InterPro" id="IPR050464">
    <property type="entry name" value="Zeta_carotene_desat/Oxidored"/>
</dbReference>
<dbReference type="STRING" id="1844.UG56_017135"/>
<gene>
    <name evidence="2" type="ORF">UG56_017135</name>
</gene>
<name>A0A1J4N1V5_9ACTN</name>
<accession>A0A1J4N1V5</accession>
<evidence type="ECO:0000259" key="1">
    <source>
        <dbReference type="Pfam" id="PF01593"/>
    </source>
</evidence>
<organism evidence="2 3">
    <name type="scientific">Nocardioides luteus</name>
    <dbReference type="NCBI Taxonomy" id="1844"/>
    <lineage>
        <taxon>Bacteria</taxon>
        <taxon>Bacillati</taxon>
        <taxon>Actinomycetota</taxon>
        <taxon>Actinomycetes</taxon>
        <taxon>Propionibacteriales</taxon>
        <taxon>Nocardioidaceae</taxon>
        <taxon>Nocardioides</taxon>
    </lineage>
</organism>
<evidence type="ECO:0000313" key="2">
    <source>
        <dbReference type="EMBL" id="OIJ25526.1"/>
    </source>
</evidence>
<dbReference type="PANTHER" id="PTHR42923">
    <property type="entry name" value="PROTOPORPHYRINOGEN OXIDASE"/>
    <property type="match status" value="1"/>
</dbReference>
<dbReference type="Gene3D" id="1.10.405.10">
    <property type="entry name" value="Guanine Nucleotide Dissociation Inhibitor, domain 1"/>
    <property type="match status" value="1"/>
</dbReference>
<dbReference type="RefSeq" id="WP_071327156.1">
    <property type="nucleotide sequence ID" value="NZ_JZDQ02000024.1"/>
</dbReference>
<comment type="caution">
    <text evidence="2">The sequence shown here is derived from an EMBL/GenBank/DDBJ whole genome shotgun (WGS) entry which is preliminary data.</text>
</comment>
<dbReference type="InterPro" id="IPR002937">
    <property type="entry name" value="Amino_oxidase"/>
</dbReference>
<sequence length="668" mass="73584">MSSPDPERRRIAVVGSGVAGLTAAYIASLHGSVTLYEADDRLGGHADTHRVATPDGSELAIDTGFIVHNRRTYPTLLRLFAELDVPTQVSEMSMSVRSEAASVEYAGARGIRGVLPGRRALRPAHLRMLAEIPRFHRAARTLLAGDEPDDRTLGAFLDEHGFTPHFRRHFMAPLVAAVWSCDPATALSYPARYLFEFLSHHGMLQVFGSPRWRTVTGGSATYVERVAAAIRARGGRVLTSTKVVNVVDTGAGVEITDGNGTIWVFDAAVLATHPGQSLAMLGDPTDAQREILGAFPYSANEAQLHTDTSLLPHSEHVRSSWNYLERPGRGEVTVTYDLTRLMRLPTPGGVRHLVTLGGADLIDPDKVIATMEYEHPLYTPESVAAQQRADELDSDTLVFAGAWHGWGFHEDGARSGARAAQRLGLRWTKPTKRPGDVATGLYRTTISHTRRGPLRNRFVHRSYWRVVDLDRLPDHGLLGRFEARDHLGDPQRTIRENLAAFLKLHDIDLGDAKVLLATQPRAFGFCFNPISVYWCTSPSGDPLATVVEVHNTYGDRHAYLVRPDEQHRARVTKEMYVSPFHGVDGDYTLSVPPPGDRLAVAVRLTTEDGTVFDASVLGVRVEPRFGAVLRSAPAALLGAVWIRIHGVALWLRRLPVHDRPLHHQEGVR</sequence>
<dbReference type="Pfam" id="PF07103">
    <property type="entry name" value="DUF1365"/>
    <property type="match status" value="1"/>
</dbReference>
<dbReference type="AlphaFoldDB" id="A0A1J4N1V5"/>
<dbReference type="InterPro" id="IPR010775">
    <property type="entry name" value="DUF1365"/>
</dbReference>
<dbReference type="PANTHER" id="PTHR42923:SF17">
    <property type="entry name" value="AMINE OXIDASE DOMAIN-CONTAINING PROTEIN"/>
    <property type="match status" value="1"/>
</dbReference>
<keyword evidence="3" id="KW-1185">Reference proteome</keyword>
<protein>
    <submittedName>
        <fullName evidence="2">Dehydrogenase</fullName>
    </submittedName>
</protein>
<dbReference type="Pfam" id="PF01593">
    <property type="entry name" value="Amino_oxidase"/>
    <property type="match status" value="1"/>
</dbReference>
<dbReference type="EMBL" id="JZDQ02000024">
    <property type="protein sequence ID" value="OIJ25526.1"/>
    <property type="molecule type" value="Genomic_DNA"/>
</dbReference>